<dbReference type="Proteomes" id="UP000282378">
    <property type="component" value="Unassembled WGS sequence"/>
</dbReference>
<feature type="region of interest" description="Disordered" evidence="1">
    <location>
        <begin position="1"/>
        <end position="43"/>
    </location>
</feature>
<protein>
    <submittedName>
        <fullName evidence="2">Uncharacterized protein</fullName>
    </submittedName>
</protein>
<feature type="compositionally biased region" description="Pro residues" evidence="1">
    <location>
        <begin position="33"/>
        <end position="43"/>
    </location>
</feature>
<evidence type="ECO:0000313" key="2">
    <source>
        <dbReference type="EMBL" id="RML55612.1"/>
    </source>
</evidence>
<evidence type="ECO:0000256" key="1">
    <source>
        <dbReference type="SAM" id="MobiDB-lite"/>
    </source>
</evidence>
<accession>A0A3M2WVV1</accession>
<comment type="caution">
    <text evidence="2">The sequence shown here is derived from an EMBL/GenBank/DDBJ whole genome shotgun (WGS) entry which is preliminary data.</text>
</comment>
<reference evidence="2 3" key="1">
    <citation type="submission" date="2018-08" db="EMBL/GenBank/DDBJ databases">
        <title>Recombination of ecologically and evolutionarily significant loci maintains genetic cohesion in the Pseudomonas syringae species complex.</title>
        <authorList>
            <person name="Dillon M."/>
            <person name="Thakur S."/>
            <person name="Almeida R.N.D."/>
            <person name="Weir B.S."/>
            <person name="Guttman D.S."/>
        </authorList>
    </citation>
    <scope>NUCLEOTIDE SEQUENCE [LARGE SCALE GENOMIC DNA]</scope>
    <source>
        <strain evidence="2 3">88_10</strain>
    </source>
</reference>
<gene>
    <name evidence="2" type="ORF">APX70_200332</name>
</gene>
<dbReference type="AlphaFoldDB" id="A0A3M2WVV1"/>
<dbReference type="EMBL" id="RBNL01003227">
    <property type="protein sequence ID" value="RML55612.1"/>
    <property type="molecule type" value="Genomic_DNA"/>
</dbReference>
<organism evidence="2 3">
    <name type="scientific">Pseudomonas syringae pv. maculicola</name>
    <dbReference type="NCBI Taxonomy" id="59511"/>
    <lineage>
        <taxon>Bacteria</taxon>
        <taxon>Pseudomonadati</taxon>
        <taxon>Pseudomonadota</taxon>
        <taxon>Gammaproteobacteria</taxon>
        <taxon>Pseudomonadales</taxon>
        <taxon>Pseudomonadaceae</taxon>
        <taxon>Pseudomonas</taxon>
    </lineage>
</organism>
<proteinExistence type="predicted"/>
<sequence>MPPSVRQADGRKSHGPAGRNLRCRLCPDARRPCPAPPTPAPAA</sequence>
<evidence type="ECO:0000313" key="3">
    <source>
        <dbReference type="Proteomes" id="UP000282378"/>
    </source>
</evidence>
<name>A0A3M2WVV1_PSEYM</name>